<evidence type="ECO:0000313" key="1">
    <source>
        <dbReference type="EMBL" id="GFY55012.1"/>
    </source>
</evidence>
<organism evidence="1 2">
    <name type="scientific">Trichonephila inaurata madagascariensis</name>
    <dbReference type="NCBI Taxonomy" id="2747483"/>
    <lineage>
        <taxon>Eukaryota</taxon>
        <taxon>Metazoa</taxon>
        <taxon>Ecdysozoa</taxon>
        <taxon>Arthropoda</taxon>
        <taxon>Chelicerata</taxon>
        <taxon>Arachnida</taxon>
        <taxon>Araneae</taxon>
        <taxon>Araneomorphae</taxon>
        <taxon>Entelegynae</taxon>
        <taxon>Araneoidea</taxon>
        <taxon>Nephilidae</taxon>
        <taxon>Trichonephila</taxon>
        <taxon>Trichonephila inaurata</taxon>
    </lineage>
</organism>
<accession>A0A8X6XJF9</accession>
<comment type="caution">
    <text evidence="1">The sequence shown here is derived from an EMBL/GenBank/DDBJ whole genome shotgun (WGS) entry which is preliminary data.</text>
</comment>
<evidence type="ECO:0000313" key="2">
    <source>
        <dbReference type="Proteomes" id="UP000886998"/>
    </source>
</evidence>
<sequence>MLQLVRISFQYYSQLSTRPSARKPCTRFRVIEHYVFCKQKLITRIAPSIQMSGYILKDDEDGTLLGQEATKNLQPQILISFAQCRTHHSSFVILHTMHSVICT</sequence>
<dbReference type="AlphaFoldDB" id="A0A8X6XJF9"/>
<keyword evidence="2" id="KW-1185">Reference proteome</keyword>
<proteinExistence type="predicted"/>
<dbReference type="EMBL" id="BMAV01010129">
    <property type="protein sequence ID" value="GFY55012.1"/>
    <property type="molecule type" value="Genomic_DNA"/>
</dbReference>
<reference evidence="1" key="1">
    <citation type="submission" date="2020-08" db="EMBL/GenBank/DDBJ databases">
        <title>Multicomponent nature underlies the extraordinary mechanical properties of spider dragline silk.</title>
        <authorList>
            <person name="Kono N."/>
            <person name="Nakamura H."/>
            <person name="Mori M."/>
            <person name="Yoshida Y."/>
            <person name="Ohtoshi R."/>
            <person name="Malay A.D."/>
            <person name="Moran D.A.P."/>
            <person name="Tomita M."/>
            <person name="Numata K."/>
            <person name="Arakawa K."/>
        </authorList>
    </citation>
    <scope>NUCLEOTIDE SEQUENCE</scope>
</reference>
<gene>
    <name evidence="1" type="ORF">TNIN_199691</name>
</gene>
<name>A0A8X6XJF9_9ARAC</name>
<protein>
    <submittedName>
        <fullName evidence="1">Uncharacterized protein</fullName>
    </submittedName>
</protein>
<dbReference type="Proteomes" id="UP000886998">
    <property type="component" value="Unassembled WGS sequence"/>
</dbReference>